<comment type="caution">
    <text evidence="2">The sequence shown here is derived from an EMBL/GenBank/DDBJ whole genome shotgun (WGS) entry which is preliminary data.</text>
</comment>
<keyword evidence="3" id="KW-1185">Reference proteome</keyword>
<dbReference type="AlphaFoldDB" id="A0AAV8X911"/>
<dbReference type="EMBL" id="JAPWTK010000928">
    <property type="protein sequence ID" value="KAJ8935167.1"/>
    <property type="molecule type" value="Genomic_DNA"/>
</dbReference>
<protein>
    <submittedName>
        <fullName evidence="2">Uncharacterized protein</fullName>
    </submittedName>
</protein>
<dbReference type="Proteomes" id="UP001162162">
    <property type="component" value="Unassembled WGS sequence"/>
</dbReference>
<proteinExistence type="predicted"/>
<evidence type="ECO:0000256" key="1">
    <source>
        <dbReference type="SAM" id="MobiDB-lite"/>
    </source>
</evidence>
<evidence type="ECO:0000313" key="2">
    <source>
        <dbReference type="EMBL" id="KAJ8935167.1"/>
    </source>
</evidence>
<organism evidence="2 3">
    <name type="scientific">Aromia moschata</name>
    <dbReference type="NCBI Taxonomy" id="1265417"/>
    <lineage>
        <taxon>Eukaryota</taxon>
        <taxon>Metazoa</taxon>
        <taxon>Ecdysozoa</taxon>
        <taxon>Arthropoda</taxon>
        <taxon>Hexapoda</taxon>
        <taxon>Insecta</taxon>
        <taxon>Pterygota</taxon>
        <taxon>Neoptera</taxon>
        <taxon>Endopterygota</taxon>
        <taxon>Coleoptera</taxon>
        <taxon>Polyphaga</taxon>
        <taxon>Cucujiformia</taxon>
        <taxon>Chrysomeloidea</taxon>
        <taxon>Cerambycidae</taxon>
        <taxon>Cerambycinae</taxon>
        <taxon>Callichromatini</taxon>
        <taxon>Aromia</taxon>
    </lineage>
</organism>
<accession>A0AAV8X911</accession>
<gene>
    <name evidence="2" type="ORF">NQ318_015955</name>
</gene>
<sequence length="93" mass="10659">MYRGGHPGNRTVNAPPLQPEETKVATDGSDEAARNSLPRRKFLRLELHGTGLNLFLERLNDRKYTALYKQYGQRDVERPKTIRALDVPKRQNG</sequence>
<reference evidence="2" key="1">
    <citation type="journal article" date="2023" name="Insect Mol. Biol.">
        <title>Genome sequencing provides insights into the evolution of gene families encoding plant cell wall-degrading enzymes in longhorned beetles.</title>
        <authorList>
            <person name="Shin N.R."/>
            <person name="Okamura Y."/>
            <person name="Kirsch R."/>
            <person name="Pauchet Y."/>
        </authorList>
    </citation>
    <scope>NUCLEOTIDE SEQUENCE</scope>
    <source>
        <strain evidence="2">AMC_N1</strain>
    </source>
</reference>
<evidence type="ECO:0000313" key="3">
    <source>
        <dbReference type="Proteomes" id="UP001162162"/>
    </source>
</evidence>
<feature type="region of interest" description="Disordered" evidence="1">
    <location>
        <begin position="1"/>
        <end position="35"/>
    </location>
</feature>
<name>A0AAV8X911_9CUCU</name>